<reference evidence="3 4" key="1">
    <citation type="submission" date="2018-09" db="EMBL/GenBank/DDBJ databases">
        <title>Genomic Encyclopedia of Type Strains, Phase III (KMG-III): the genomes of soil and plant-associated and newly described type strains.</title>
        <authorList>
            <person name="Whitman W."/>
        </authorList>
    </citation>
    <scope>NUCLEOTIDE SEQUENCE [LARGE SCALE GENOMIC DNA]</scope>
    <source>
        <strain evidence="3 4">CECT 7938</strain>
    </source>
</reference>
<dbReference type="Pfam" id="PF02638">
    <property type="entry name" value="GHL10"/>
    <property type="match status" value="1"/>
</dbReference>
<sequence>MGVILKKNTILYRLMKRSLLFLATAVFLLSSCSSKKNKKEEPVNTKTNVEIVKKDPPSVPKRERMKNTIETKETKEQPAVEKKKDIVVELPAVPREFRAAWVASVANINWPSKNYLSTAEQQQEAIGILDFLKNNNFNAVVFQVRPSADAFYKSDLEPWSYFLTGTEGQAPSPYYDPLEFWVEQAHKRGIELHVWLNPYRAHHTAGGAVTSASMARKMPESVVKLKQGYYWFDPSKQSTQDHAARVVMDIVKRYDIDGVHFDDYFYPYAEYNGGQDFPDSDSYNEFKRNGGTLSRGDFRRNSVNTFIERIYKDIKKEKNFVKFGISPFGIWKPGYPAGIQGSSQYDMLYADAKLWLNKGWIDYFAPQLYWPIQPAKQSYTALLKWWESENTMGRHLWPGINTVGRRGPEYVQEIVNQVAAARNILPDNRDGVIHWSLAGLTKNPAMTQALVDGPYQTKALVPTTPWLNANPLLKPSLLLTPQGNNIFLKWQHQQVDQVAKWVLYLNYGGQWTYEILEPGVTTKDVPTTLNNKKLQYVAVKAIDRLSNESPYIAEKVK</sequence>
<dbReference type="InterPro" id="IPR013783">
    <property type="entry name" value="Ig-like_fold"/>
</dbReference>
<dbReference type="InterPro" id="IPR052177">
    <property type="entry name" value="Divisome_Glycosyl_Hydrolase"/>
</dbReference>
<keyword evidence="3" id="KW-0449">Lipoprotein</keyword>
<dbReference type="Gene3D" id="3.20.20.80">
    <property type="entry name" value="Glycosidases"/>
    <property type="match status" value="1"/>
</dbReference>
<dbReference type="PANTHER" id="PTHR43405">
    <property type="entry name" value="GLYCOSYL HYDROLASE DIGH"/>
    <property type="match status" value="1"/>
</dbReference>
<dbReference type="Proteomes" id="UP000286246">
    <property type="component" value="Unassembled WGS sequence"/>
</dbReference>
<evidence type="ECO:0000313" key="4">
    <source>
        <dbReference type="Proteomes" id="UP000286246"/>
    </source>
</evidence>
<dbReference type="Gene3D" id="2.60.40.10">
    <property type="entry name" value="Immunoglobulins"/>
    <property type="match status" value="1"/>
</dbReference>
<protein>
    <submittedName>
        <fullName evidence="3">Uncharacterized lipoprotein YddW (UPF0748 family)</fullName>
    </submittedName>
</protein>
<feature type="domain" description="Glycosyl hydrolase-like 10" evidence="2">
    <location>
        <begin position="96"/>
        <end position="389"/>
    </location>
</feature>
<evidence type="ECO:0000256" key="1">
    <source>
        <dbReference type="ARBA" id="ARBA00022729"/>
    </source>
</evidence>
<comment type="caution">
    <text evidence="3">The sequence shown here is derived from an EMBL/GenBank/DDBJ whole genome shotgun (WGS) entry which is preliminary data.</text>
</comment>
<dbReference type="PROSITE" id="PS51257">
    <property type="entry name" value="PROKAR_LIPOPROTEIN"/>
    <property type="match status" value="1"/>
</dbReference>
<dbReference type="PANTHER" id="PTHR43405:SF1">
    <property type="entry name" value="GLYCOSYL HYDROLASE DIGH"/>
    <property type="match status" value="1"/>
</dbReference>
<gene>
    <name evidence="3" type="ORF">DFQ12_3627</name>
</gene>
<dbReference type="AlphaFoldDB" id="A0A420AYK2"/>
<keyword evidence="1" id="KW-0732">Signal</keyword>
<dbReference type="SUPFAM" id="SSF51445">
    <property type="entry name" value="(Trans)glycosidases"/>
    <property type="match status" value="1"/>
</dbReference>
<dbReference type="EMBL" id="RAPY01000003">
    <property type="protein sequence ID" value="RKE49508.1"/>
    <property type="molecule type" value="Genomic_DNA"/>
</dbReference>
<accession>A0A420AYK2</accession>
<evidence type="ECO:0000259" key="2">
    <source>
        <dbReference type="Pfam" id="PF02638"/>
    </source>
</evidence>
<organism evidence="3 4">
    <name type="scientific">Sphingobacterium detergens</name>
    <dbReference type="NCBI Taxonomy" id="1145106"/>
    <lineage>
        <taxon>Bacteria</taxon>
        <taxon>Pseudomonadati</taxon>
        <taxon>Bacteroidota</taxon>
        <taxon>Sphingobacteriia</taxon>
        <taxon>Sphingobacteriales</taxon>
        <taxon>Sphingobacteriaceae</taxon>
        <taxon>Sphingobacterium</taxon>
    </lineage>
</organism>
<dbReference type="InterPro" id="IPR003790">
    <property type="entry name" value="GHL10"/>
</dbReference>
<dbReference type="InterPro" id="IPR017853">
    <property type="entry name" value="GH"/>
</dbReference>
<keyword evidence="4" id="KW-1185">Reference proteome</keyword>
<evidence type="ECO:0000313" key="3">
    <source>
        <dbReference type="EMBL" id="RKE49508.1"/>
    </source>
</evidence>
<proteinExistence type="predicted"/>
<name>A0A420AYK2_SPHD1</name>